<evidence type="ECO:0000259" key="2">
    <source>
        <dbReference type="Pfam" id="PF03724"/>
    </source>
</evidence>
<organism evidence="3 4">
    <name type="scientific">Dysgonomonas capnocytophagoides</name>
    <dbReference type="NCBI Taxonomy" id="45254"/>
    <lineage>
        <taxon>Bacteria</taxon>
        <taxon>Pseudomonadati</taxon>
        <taxon>Bacteroidota</taxon>
        <taxon>Bacteroidia</taxon>
        <taxon>Bacteroidales</taxon>
        <taxon>Dysgonomonadaceae</taxon>
        <taxon>Dysgonomonas</taxon>
    </lineage>
</organism>
<dbReference type="PANTHER" id="PTHR35535">
    <property type="entry name" value="HEAT SHOCK PROTEIN HSLJ"/>
    <property type="match status" value="1"/>
</dbReference>
<name>A0A4Y8L3Z9_9BACT</name>
<feature type="signal peptide" evidence="1">
    <location>
        <begin position="1"/>
        <end position="26"/>
    </location>
</feature>
<dbReference type="InterPro" id="IPR053147">
    <property type="entry name" value="Hsp_HslJ-like"/>
</dbReference>
<feature type="domain" description="DUF306" evidence="2">
    <location>
        <begin position="154"/>
        <end position="261"/>
    </location>
</feature>
<proteinExistence type="predicted"/>
<gene>
    <name evidence="3" type="ORF">E2605_08235</name>
</gene>
<reference evidence="3 4" key="1">
    <citation type="submission" date="2019-03" db="EMBL/GenBank/DDBJ databases">
        <title>San Antonio Military Medical Center submission to MRSN (WRAIR), pending publication.</title>
        <authorList>
            <person name="Blyth D.M."/>
            <person name="Mccarthy S.L."/>
            <person name="Schall S.E."/>
            <person name="Stam J.A."/>
            <person name="Ong A.C."/>
            <person name="Mcgann P.T."/>
        </authorList>
    </citation>
    <scope>NUCLEOTIDE SEQUENCE [LARGE SCALE GENOMIC DNA]</scope>
    <source>
        <strain evidence="3 4">MRSN571793</strain>
    </source>
</reference>
<comment type="caution">
    <text evidence="3">The sequence shown here is derived from an EMBL/GenBank/DDBJ whole genome shotgun (WGS) entry which is preliminary data.</text>
</comment>
<feature type="domain" description="DUF306" evidence="2">
    <location>
        <begin position="41"/>
        <end position="143"/>
    </location>
</feature>
<protein>
    <submittedName>
        <fullName evidence="3">META domain-containing protein</fullName>
    </submittedName>
</protein>
<dbReference type="EMBL" id="SOML01000004">
    <property type="protein sequence ID" value="TFD96798.1"/>
    <property type="molecule type" value="Genomic_DNA"/>
</dbReference>
<evidence type="ECO:0000256" key="1">
    <source>
        <dbReference type="SAM" id="SignalP"/>
    </source>
</evidence>
<dbReference type="InterPro" id="IPR038670">
    <property type="entry name" value="HslJ-like_sf"/>
</dbReference>
<dbReference type="RefSeq" id="WP_134436086.1">
    <property type="nucleotide sequence ID" value="NZ_SOML01000004.1"/>
</dbReference>
<keyword evidence="1" id="KW-0732">Signal</keyword>
<dbReference type="PANTHER" id="PTHR35535:SF1">
    <property type="entry name" value="HEAT SHOCK PROTEIN HSLJ"/>
    <property type="match status" value="1"/>
</dbReference>
<dbReference type="Proteomes" id="UP000297861">
    <property type="component" value="Unassembled WGS sequence"/>
</dbReference>
<evidence type="ECO:0000313" key="4">
    <source>
        <dbReference type="Proteomes" id="UP000297861"/>
    </source>
</evidence>
<dbReference type="STRING" id="1121485.GCA_000426485_02115"/>
<sequence>MKRLSSKMLLLAVAVLAFGIMIQSCKSTKDSAKGSASAVTIDGTWILQTFEGAPAANSFKGKIPSMTIDLAEKRINGNGGCNRFFGTFTYEKNILSAPKLGATLMACIDDNKEGQFLEMLGKSNEVTVTESTLTLSNGGKAVAEFVKGIDLSAVAGSTWTLEAIEGKDAKALFDIKDKLPTLEFNLTESRISGNAGCNRYNAGYKLEGSALTIGPAMLTKMACPNLSGESAYTKALSGVSNLKITDSSILFIRDGKEVLKFGKAAK</sequence>
<feature type="chain" id="PRO_5021495226" evidence="1">
    <location>
        <begin position="27"/>
        <end position="266"/>
    </location>
</feature>
<dbReference type="AlphaFoldDB" id="A0A4Y8L3Z9"/>
<dbReference type="OrthoDB" id="880459at2"/>
<dbReference type="PROSITE" id="PS51257">
    <property type="entry name" value="PROKAR_LIPOPROTEIN"/>
    <property type="match status" value="1"/>
</dbReference>
<dbReference type="InterPro" id="IPR005184">
    <property type="entry name" value="DUF306_Meta_HslJ"/>
</dbReference>
<dbReference type="Gene3D" id="2.40.128.270">
    <property type="match status" value="2"/>
</dbReference>
<dbReference type="Pfam" id="PF03724">
    <property type="entry name" value="META"/>
    <property type="match status" value="2"/>
</dbReference>
<accession>A0A4Y8L3Z9</accession>
<keyword evidence="4" id="KW-1185">Reference proteome</keyword>
<evidence type="ECO:0000313" key="3">
    <source>
        <dbReference type="EMBL" id="TFD96798.1"/>
    </source>
</evidence>